<dbReference type="GO" id="GO:0008270">
    <property type="term" value="F:zinc ion binding"/>
    <property type="evidence" value="ECO:0007669"/>
    <property type="project" value="InterPro"/>
</dbReference>
<protein>
    <recommendedName>
        <fullName evidence="6">Zn(2)-C6 fungal-type domain-containing protein</fullName>
    </recommendedName>
</protein>
<proteinExistence type="predicted"/>
<name>A0A319D3T6_9EURO</name>
<keyword evidence="1" id="KW-0805">Transcription regulation</keyword>
<keyword evidence="2" id="KW-0238">DNA-binding</keyword>
<keyword evidence="4" id="KW-0539">Nucleus</keyword>
<dbReference type="GO" id="GO:0003677">
    <property type="term" value="F:DNA binding"/>
    <property type="evidence" value="ECO:0007669"/>
    <property type="project" value="UniProtKB-KW"/>
</dbReference>
<sequence length="163" mass="17890">MSNTALHTVEDPVRCDLSRRSPMSGAGGSDCFLKRFSQWFWSAWMIAGTETRDALTDSANRSRDGCSKKNSCAGTLPSSQMETTAPGLQDQSSENPIPHSHPCKACQAWGVNCDRQKPRCSHCLDQQILCFYVAPARRSTKRSIKSQSAYVEVMNSSPGLLAN</sequence>
<dbReference type="VEuPathDB" id="FungiDB:BO71DRAFT_384816"/>
<feature type="compositionally biased region" description="Polar residues" evidence="5">
    <location>
        <begin position="68"/>
        <end position="83"/>
    </location>
</feature>
<evidence type="ECO:0000256" key="1">
    <source>
        <dbReference type="ARBA" id="ARBA00023015"/>
    </source>
</evidence>
<evidence type="ECO:0000256" key="4">
    <source>
        <dbReference type="ARBA" id="ARBA00023242"/>
    </source>
</evidence>
<dbReference type="Gene3D" id="4.10.240.10">
    <property type="entry name" value="Zn(2)-C6 fungal-type DNA-binding domain"/>
    <property type="match status" value="1"/>
</dbReference>
<evidence type="ECO:0000259" key="6">
    <source>
        <dbReference type="PROSITE" id="PS50048"/>
    </source>
</evidence>
<reference evidence="7 8" key="1">
    <citation type="submission" date="2018-02" db="EMBL/GenBank/DDBJ databases">
        <title>The genomes of Aspergillus section Nigri reveals drivers in fungal speciation.</title>
        <authorList>
            <consortium name="DOE Joint Genome Institute"/>
            <person name="Vesth T.C."/>
            <person name="Nybo J."/>
            <person name="Theobald S."/>
            <person name="Brandl J."/>
            <person name="Frisvad J.C."/>
            <person name="Nielsen K.F."/>
            <person name="Lyhne E.K."/>
            <person name="Kogle M.E."/>
            <person name="Kuo A."/>
            <person name="Riley R."/>
            <person name="Clum A."/>
            <person name="Nolan M."/>
            <person name="Lipzen A."/>
            <person name="Salamov A."/>
            <person name="Henrissat B."/>
            <person name="Wiebenga A."/>
            <person name="De vries R.P."/>
            <person name="Grigoriev I.V."/>
            <person name="Mortensen U.H."/>
            <person name="Andersen M.R."/>
            <person name="Baker S.E."/>
        </authorList>
    </citation>
    <scope>NUCLEOTIDE SEQUENCE [LARGE SCALE GENOMIC DNA]</scope>
    <source>
        <strain evidence="7 8">CBS 707.79</strain>
    </source>
</reference>
<dbReference type="InterPro" id="IPR036864">
    <property type="entry name" value="Zn2-C6_fun-type_DNA-bd_sf"/>
</dbReference>
<organism evidence="7 8">
    <name type="scientific">Aspergillus ellipticus CBS 707.79</name>
    <dbReference type="NCBI Taxonomy" id="1448320"/>
    <lineage>
        <taxon>Eukaryota</taxon>
        <taxon>Fungi</taxon>
        <taxon>Dikarya</taxon>
        <taxon>Ascomycota</taxon>
        <taxon>Pezizomycotina</taxon>
        <taxon>Eurotiomycetes</taxon>
        <taxon>Eurotiomycetidae</taxon>
        <taxon>Eurotiales</taxon>
        <taxon>Aspergillaceae</taxon>
        <taxon>Aspergillus</taxon>
        <taxon>Aspergillus subgen. Circumdati</taxon>
    </lineage>
</organism>
<feature type="region of interest" description="Disordered" evidence="5">
    <location>
        <begin position="57"/>
        <end position="96"/>
    </location>
</feature>
<evidence type="ECO:0000256" key="5">
    <source>
        <dbReference type="SAM" id="MobiDB-lite"/>
    </source>
</evidence>
<feature type="compositionally biased region" description="Basic and acidic residues" evidence="5">
    <location>
        <begin position="57"/>
        <end position="67"/>
    </location>
</feature>
<keyword evidence="3" id="KW-0804">Transcription</keyword>
<feature type="domain" description="Zn(2)-C6 fungal-type" evidence="6">
    <location>
        <begin position="102"/>
        <end position="132"/>
    </location>
</feature>
<evidence type="ECO:0000313" key="7">
    <source>
        <dbReference type="EMBL" id="PYH91819.1"/>
    </source>
</evidence>
<dbReference type="SUPFAM" id="SSF57701">
    <property type="entry name" value="Zn2/Cys6 DNA-binding domain"/>
    <property type="match status" value="1"/>
</dbReference>
<dbReference type="PROSITE" id="PS50048">
    <property type="entry name" value="ZN2_CY6_FUNGAL_2"/>
    <property type="match status" value="1"/>
</dbReference>
<gene>
    <name evidence="7" type="ORF">BO71DRAFT_384816</name>
</gene>
<dbReference type="EMBL" id="KZ825933">
    <property type="protein sequence ID" value="PYH91819.1"/>
    <property type="molecule type" value="Genomic_DNA"/>
</dbReference>
<dbReference type="AlphaFoldDB" id="A0A319D3T6"/>
<dbReference type="InterPro" id="IPR001138">
    <property type="entry name" value="Zn2Cys6_DnaBD"/>
</dbReference>
<accession>A0A319D3T6</accession>
<evidence type="ECO:0000256" key="2">
    <source>
        <dbReference type="ARBA" id="ARBA00023125"/>
    </source>
</evidence>
<dbReference type="Proteomes" id="UP000247810">
    <property type="component" value="Unassembled WGS sequence"/>
</dbReference>
<dbReference type="GO" id="GO:0000981">
    <property type="term" value="F:DNA-binding transcription factor activity, RNA polymerase II-specific"/>
    <property type="evidence" value="ECO:0007669"/>
    <property type="project" value="InterPro"/>
</dbReference>
<evidence type="ECO:0000313" key="8">
    <source>
        <dbReference type="Proteomes" id="UP000247810"/>
    </source>
</evidence>
<keyword evidence="8" id="KW-1185">Reference proteome</keyword>
<evidence type="ECO:0000256" key="3">
    <source>
        <dbReference type="ARBA" id="ARBA00023163"/>
    </source>
</evidence>
<dbReference type="GO" id="GO:0009893">
    <property type="term" value="P:positive regulation of metabolic process"/>
    <property type="evidence" value="ECO:0007669"/>
    <property type="project" value="UniProtKB-ARBA"/>
</dbReference>
<dbReference type="OrthoDB" id="4427833at2759"/>